<dbReference type="PANTHER" id="PTHR43671:SF13">
    <property type="entry name" value="SERINE_THREONINE-PROTEIN KINASE NEK2"/>
    <property type="match status" value="1"/>
</dbReference>
<keyword evidence="5" id="KW-0067">ATP-binding</keyword>
<proteinExistence type="predicted"/>
<dbReference type="InterPro" id="IPR050660">
    <property type="entry name" value="NEK_Ser/Thr_kinase"/>
</dbReference>
<name>A0ABS7QBZ4_9ACTN</name>
<dbReference type="InterPro" id="IPR000719">
    <property type="entry name" value="Prot_kinase_dom"/>
</dbReference>
<dbReference type="InterPro" id="IPR011009">
    <property type="entry name" value="Kinase-like_dom_sf"/>
</dbReference>
<keyword evidence="4" id="KW-0418">Kinase</keyword>
<evidence type="ECO:0000256" key="2">
    <source>
        <dbReference type="ARBA" id="ARBA00022679"/>
    </source>
</evidence>
<evidence type="ECO:0000256" key="1">
    <source>
        <dbReference type="ARBA" id="ARBA00012513"/>
    </source>
</evidence>
<dbReference type="EMBL" id="JAINZZ010000035">
    <property type="protein sequence ID" value="MBY8880702.1"/>
    <property type="molecule type" value="Genomic_DNA"/>
</dbReference>
<feature type="compositionally biased region" description="Pro residues" evidence="6">
    <location>
        <begin position="144"/>
        <end position="156"/>
    </location>
</feature>
<dbReference type="PROSITE" id="PS50011">
    <property type="entry name" value="PROTEIN_KINASE_DOM"/>
    <property type="match status" value="1"/>
</dbReference>
<evidence type="ECO:0000256" key="4">
    <source>
        <dbReference type="ARBA" id="ARBA00022777"/>
    </source>
</evidence>
<feature type="domain" description="Protein kinase" evidence="7">
    <location>
        <begin position="1"/>
        <end position="103"/>
    </location>
</feature>
<sequence>MPPEQWRGGPVTPAADMYAFGATLFTLLTGGPPFPGPTAAAWMHQHLGVQPPRLPGQAMQIPEQLGDLVDRLLAKAPIERPGAAETLRSLRETIGESPAHPATLVIRPAESPGAESTRLAPTPELDTLTAARPASGPAEGSSTPAPPAPPLPPHAPDAPSGTRDRPAPVDSPSVPAGLSRRTLLLVGAGVAAAAAGGVAAVTWSPSDHHGTGPPRCELWAARMLRFAGVVTGPPGSGDGRLRSLWFAALSPRRSPRLIRHHRGNASYARSGATRHYRPAGADMLGPLHQHLSRCLQMLVGCAATAAESTVSHTGGAGTPAPPRKWKRSTAKEVVLPILANHHKGFPWASTHTSSSALSAPASRVGSALPAAWARRLSAVSAVRVTAPW</sequence>
<keyword evidence="9" id="KW-1185">Reference proteome</keyword>
<reference evidence="8 9" key="1">
    <citation type="submission" date="2021-08" db="EMBL/GenBank/DDBJ databases">
        <title>WGS of actinomycetes from Thailand.</title>
        <authorList>
            <person name="Thawai C."/>
        </authorList>
    </citation>
    <scope>NUCLEOTIDE SEQUENCE [LARGE SCALE GENOMIC DNA]</scope>
    <source>
        <strain evidence="8 9">PLK6-54</strain>
    </source>
</reference>
<evidence type="ECO:0000259" key="7">
    <source>
        <dbReference type="PROSITE" id="PS50011"/>
    </source>
</evidence>
<evidence type="ECO:0000313" key="8">
    <source>
        <dbReference type="EMBL" id="MBY8880702.1"/>
    </source>
</evidence>
<dbReference type="EC" id="2.7.11.1" evidence="1"/>
<accession>A0ABS7QBZ4</accession>
<dbReference type="PANTHER" id="PTHR43671">
    <property type="entry name" value="SERINE/THREONINE-PROTEIN KINASE NEK"/>
    <property type="match status" value="1"/>
</dbReference>
<organism evidence="8 9">
    <name type="scientific">Actinacidiphila acidipaludis</name>
    <dbReference type="NCBI Taxonomy" id="2873382"/>
    <lineage>
        <taxon>Bacteria</taxon>
        <taxon>Bacillati</taxon>
        <taxon>Actinomycetota</taxon>
        <taxon>Actinomycetes</taxon>
        <taxon>Kitasatosporales</taxon>
        <taxon>Streptomycetaceae</taxon>
        <taxon>Actinacidiphila</taxon>
    </lineage>
</organism>
<dbReference type="Proteomes" id="UP000778578">
    <property type="component" value="Unassembled WGS sequence"/>
</dbReference>
<feature type="region of interest" description="Disordered" evidence="6">
    <location>
        <begin position="94"/>
        <end position="175"/>
    </location>
</feature>
<evidence type="ECO:0000256" key="6">
    <source>
        <dbReference type="SAM" id="MobiDB-lite"/>
    </source>
</evidence>
<dbReference type="SUPFAM" id="SSF56112">
    <property type="entry name" value="Protein kinase-like (PK-like)"/>
    <property type="match status" value="1"/>
</dbReference>
<keyword evidence="2" id="KW-0808">Transferase</keyword>
<gene>
    <name evidence="8" type="ORF">K7862_24135</name>
</gene>
<evidence type="ECO:0000256" key="5">
    <source>
        <dbReference type="ARBA" id="ARBA00022840"/>
    </source>
</evidence>
<comment type="caution">
    <text evidence="8">The sequence shown here is derived from an EMBL/GenBank/DDBJ whole genome shotgun (WGS) entry which is preliminary data.</text>
</comment>
<evidence type="ECO:0000256" key="3">
    <source>
        <dbReference type="ARBA" id="ARBA00022741"/>
    </source>
</evidence>
<feature type="compositionally biased region" description="Low complexity" evidence="6">
    <location>
        <begin position="133"/>
        <end position="143"/>
    </location>
</feature>
<evidence type="ECO:0000313" key="9">
    <source>
        <dbReference type="Proteomes" id="UP000778578"/>
    </source>
</evidence>
<protein>
    <recommendedName>
        <fullName evidence="1">non-specific serine/threonine protein kinase</fullName>
        <ecNumber evidence="1">2.7.11.1</ecNumber>
    </recommendedName>
</protein>
<keyword evidence="3" id="KW-0547">Nucleotide-binding</keyword>
<dbReference type="Gene3D" id="1.10.510.10">
    <property type="entry name" value="Transferase(Phosphotransferase) domain 1"/>
    <property type="match status" value="1"/>
</dbReference>